<organism evidence="2 3">
    <name type="scientific">Eumeta variegata</name>
    <name type="common">Bagworm moth</name>
    <name type="synonym">Eumeta japonica</name>
    <dbReference type="NCBI Taxonomy" id="151549"/>
    <lineage>
        <taxon>Eukaryota</taxon>
        <taxon>Metazoa</taxon>
        <taxon>Ecdysozoa</taxon>
        <taxon>Arthropoda</taxon>
        <taxon>Hexapoda</taxon>
        <taxon>Insecta</taxon>
        <taxon>Pterygota</taxon>
        <taxon>Neoptera</taxon>
        <taxon>Endopterygota</taxon>
        <taxon>Lepidoptera</taxon>
        <taxon>Glossata</taxon>
        <taxon>Ditrysia</taxon>
        <taxon>Tineoidea</taxon>
        <taxon>Psychidae</taxon>
        <taxon>Oiketicinae</taxon>
        <taxon>Eumeta</taxon>
    </lineage>
</organism>
<dbReference type="Proteomes" id="UP000299102">
    <property type="component" value="Unassembled WGS sequence"/>
</dbReference>
<feature type="region of interest" description="Disordered" evidence="1">
    <location>
        <begin position="210"/>
        <end position="235"/>
    </location>
</feature>
<keyword evidence="3" id="KW-1185">Reference proteome</keyword>
<dbReference type="AlphaFoldDB" id="A0A4C1TZQ4"/>
<evidence type="ECO:0000256" key="1">
    <source>
        <dbReference type="SAM" id="MobiDB-lite"/>
    </source>
</evidence>
<proteinExistence type="predicted"/>
<dbReference type="EMBL" id="BGZK01000108">
    <property type="protein sequence ID" value="GBP19408.1"/>
    <property type="molecule type" value="Genomic_DNA"/>
</dbReference>
<accession>A0A4C1TZQ4</accession>
<protein>
    <submittedName>
        <fullName evidence="2">Uncharacterized protein</fullName>
    </submittedName>
</protein>
<feature type="region of interest" description="Disordered" evidence="1">
    <location>
        <begin position="57"/>
        <end position="76"/>
    </location>
</feature>
<feature type="compositionally biased region" description="Basic and acidic residues" evidence="1">
    <location>
        <begin position="57"/>
        <end position="70"/>
    </location>
</feature>
<comment type="caution">
    <text evidence="2">The sequence shown here is derived from an EMBL/GenBank/DDBJ whole genome shotgun (WGS) entry which is preliminary data.</text>
</comment>
<gene>
    <name evidence="2" type="ORF">EVAR_15756_1</name>
</gene>
<reference evidence="2 3" key="1">
    <citation type="journal article" date="2019" name="Commun. Biol.">
        <title>The bagworm genome reveals a unique fibroin gene that provides high tensile strength.</title>
        <authorList>
            <person name="Kono N."/>
            <person name="Nakamura H."/>
            <person name="Ohtoshi R."/>
            <person name="Tomita M."/>
            <person name="Numata K."/>
            <person name="Arakawa K."/>
        </authorList>
    </citation>
    <scope>NUCLEOTIDE SEQUENCE [LARGE SCALE GENOMIC DNA]</scope>
</reference>
<evidence type="ECO:0000313" key="3">
    <source>
        <dbReference type="Proteomes" id="UP000299102"/>
    </source>
</evidence>
<evidence type="ECO:0000313" key="2">
    <source>
        <dbReference type="EMBL" id="GBP19408.1"/>
    </source>
</evidence>
<feature type="compositionally biased region" description="Basic and acidic residues" evidence="1">
    <location>
        <begin position="212"/>
        <end position="227"/>
    </location>
</feature>
<name>A0A4C1TZQ4_EUMVA</name>
<sequence length="826" mass="92762">MIKEMESRIEIRDRKGLKSRGPRFENRTMQDQVRIKSEIVISYSKRRARLIGIDGRIEQQSKDRDQHSEEDGFEAGSEIKNGTAIGKFSNNSTKARGFAFDTRQGKQLARSHAPSRAARVRSPPDIGFYLPTGPFKLVALFAFVFRIHIMSNLAVECSLFVCIVICISPPSVPAPAPVRSANTLAATRVCSSPEPARRVQRKAILICSRPRRGSERRCGPSQRDQRKPAGGAAGAASTVKATNVLELYPSAVRILRSSNENSCPRRRIAHSSWRETDVARCRTRRPIVPLCRSFRALACTSSLKWNDSERGYLQGTGTVVKKSRVTEPEVFTLILCGQSSPAEESASRKPGQRAPLVGLITETKYSRTSITQTSMEINVSPFMEFREKTLIMENKLFFAVVSIDNGIASGIEIETCIGSATESASSTGTNIASRIETGITIVTRIETKIGLKIKLRCRNPDPLTPKCVSFQVPISRCLIEGLKTWNVHLDSAGVLIGMHFYVDVPIVHAMTINEVARIYAFAIDITAKYEPAQKEMGEHTSAMDSLIEISKYSYERFESLITKHQCRLETAPVHDSRPQRDPPALRARAPVAVSLHSKHVSSSHAVVDADYQNIIMYSDELGMAEIEKFWKPTHPIDVMLELYKESRFGFSRRISNTAERLAFVQIEKIRRSSRFAEKFKFVIFRIAPRWVKRWVKGVRRDSGTVCKAEEKLLVSALFRSVAHRRDASPAWPDHRGPILISIPIWLTFDFDRSLAFNSEPGLGLSRLGLRSPALISDLGTIAYSDYEHDFGLNFNSTLNSNHGSVLDFRFCSSSCLQYRFRYRSRF</sequence>